<feature type="domain" description="Helicase C-terminal" evidence="3">
    <location>
        <begin position="452"/>
        <end position="604"/>
    </location>
</feature>
<keyword evidence="4" id="KW-0347">Helicase</keyword>
<evidence type="ECO:0000313" key="4">
    <source>
        <dbReference type="EMBL" id="GAA2500710.1"/>
    </source>
</evidence>
<dbReference type="InterPro" id="IPR027417">
    <property type="entry name" value="P-loop_NTPase"/>
</dbReference>
<dbReference type="InterPro" id="IPR024975">
    <property type="entry name" value="NOV_C"/>
</dbReference>
<dbReference type="InterPro" id="IPR014001">
    <property type="entry name" value="Helicase_ATP-bd"/>
</dbReference>
<dbReference type="PROSITE" id="PS51194">
    <property type="entry name" value="HELICASE_CTER"/>
    <property type="match status" value="1"/>
</dbReference>
<dbReference type="SMART" id="SM00490">
    <property type="entry name" value="HELICc"/>
    <property type="match status" value="1"/>
</dbReference>
<dbReference type="Pfam" id="PF00176">
    <property type="entry name" value="SNF2-rel_dom"/>
    <property type="match status" value="1"/>
</dbReference>
<dbReference type="PANTHER" id="PTHR10799">
    <property type="entry name" value="SNF2/RAD54 HELICASE FAMILY"/>
    <property type="match status" value="1"/>
</dbReference>
<dbReference type="InterPro" id="IPR038718">
    <property type="entry name" value="SNF2-like_sf"/>
</dbReference>
<dbReference type="PROSITE" id="PS51192">
    <property type="entry name" value="HELICASE_ATP_BIND_1"/>
    <property type="match status" value="1"/>
</dbReference>
<keyword evidence="4" id="KW-0067">ATP-binding</keyword>
<dbReference type="InterPro" id="IPR001650">
    <property type="entry name" value="Helicase_C-like"/>
</dbReference>
<proteinExistence type="predicted"/>
<dbReference type="EMBL" id="BAAARE010000030">
    <property type="protein sequence ID" value="GAA2500710.1"/>
    <property type="molecule type" value="Genomic_DNA"/>
</dbReference>
<dbReference type="Gene3D" id="3.40.50.300">
    <property type="entry name" value="P-loop containing nucleotide triphosphate hydrolases"/>
    <property type="match status" value="1"/>
</dbReference>
<dbReference type="CDD" id="cd18793">
    <property type="entry name" value="SF2_C_SNF"/>
    <property type="match status" value="1"/>
</dbReference>
<organism evidence="4 5">
    <name type="scientific">Terrabacter carboxydivorans</name>
    <dbReference type="NCBI Taxonomy" id="619730"/>
    <lineage>
        <taxon>Bacteria</taxon>
        <taxon>Bacillati</taxon>
        <taxon>Actinomycetota</taxon>
        <taxon>Actinomycetes</taxon>
        <taxon>Micrococcales</taxon>
        <taxon>Intrasporangiaceae</taxon>
        <taxon>Terrabacter</taxon>
    </lineage>
</organism>
<feature type="domain" description="Helicase ATP-binding" evidence="2">
    <location>
        <begin position="109"/>
        <end position="274"/>
    </location>
</feature>
<dbReference type="InterPro" id="IPR002464">
    <property type="entry name" value="DNA/RNA_helicase_DEAH_CS"/>
</dbReference>
<protein>
    <submittedName>
        <fullName evidence="4">Helicase-related protein</fullName>
    </submittedName>
</protein>
<reference evidence="4 5" key="1">
    <citation type="journal article" date="2019" name="Int. J. Syst. Evol. Microbiol.">
        <title>The Global Catalogue of Microorganisms (GCM) 10K type strain sequencing project: providing services to taxonomists for standard genome sequencing and annotation.</title>
        <authorList>
            <consortium name="The Broad Institute Genomics Platform"/>
            <consortium name="The Broad Institute Genome Sequencing Center for Infectious Disease"/>
            <person name="Wu L."/>
            <person name="Ma J."/>
        </authorList>
    </citation>
    <scope>NUCLEOTIDE SEQUENCE [LARGE SCALE GENOMIC DNA]</scope>
    <source>
        <strain evidence="4 5">JCM 16259</strain>
    </source>
</reference>
<dbReference type="Pfam" id="PF13020">
    <property type="entry name" value="NOV_C"/>
    <property type="match status" value="1"/>
</dbReference>
<dbReference type="InterPro" id="IPR000330">
    <property type="entry name" value="SNF2_N"/>
</dbReference>
<dbReference type="Proteomes" id="UP001500730">
    <property type="component" value="Unassembled WGS sequence"/>
</dbReference>
<evidence type="ECO:0000259" key="3">
    <source>
        <dbReference type="PROSITE" id="PS51194"/>
    </source>
</evidence>
<comment type="caution">
    <text evidence="4">The sequence shown here is derived from an EMBL/GenBank/DDBJ whole genome shotgun (WGS) entry which is preliminary data.</text>
</comment>
<dbReference type="PROSITE" id="PS00690">
    <property type="entry name" value="DEAH_ATP_HELICASE"/>
    <property type="match status" value="1"/>
</dbReference>
<evidence type="ECO:0000256" key="1">
    <source>
        <dbReference type="ARBA" id="ARBA00022801"/>
    </source>
</evidence>
<keyword evidence="5" id="KW-1185">Reference proteome</keyword>
<keyword evidence="1" id="KW-0378">Hydrolase</keyword>
<dbReference type="SUPFAM" id="SSF52540">
    <property type="entry name" value="P-loop containing nucleoside triphosphate hydrolases"/>
    <property type="match status" value="2"/>
</dbReference>
<dbReference type="SMART" id="SM00487">
    <property type="entry name" value="DEXDc"/>
    <property type="match status" value="1"/>
</dbReference>
<keyword evidence="4" id="KW-0547">Nucleotide-binding</keyword>
<dbReference type="GO" id="GO:0004386">
    <property type="term" value="F:helicase activity"/>
    <property type="evidence" value="ECO:0007669"/>
    <property type="project" value="UniProtKB-KW"/>
</dbReference>
<dbReference type="Gene3D" id="3.40.50.10810">
    <property type="entry name" value="Tandem AAA-ATPase domain"/>
    <property type="match status" value="1"/>
</dbReference>
<gene>
    <name evidence="4" type="ORF">GCM10009858_43790</name>
</gene>
<dbReference type="Pfam" id="PF00271">
    <property type="entry name" value="Helicase_C"/>
    <property type="match status" value="1"/>
</dbReference>
<evidence type="ECO:0000313" key="5">
    <source>
        <dbReference type="Proteomes" id="UP001500730"/>
    </source>
</evidence>
<sequence length="1075" mass="118018">MAGELPEKGRQIRLNGGLVTVRDADWADDGAAELFVIDGNGDPQRLLLGAAQLEVALVPVNDRGGDSQRALACLWGRWMQHAGPRIRSAVLATRPLRPYAHQDDAVHGHMISQPKLRFLLGDEPGTGKTIMAGMYMTEGRRQGLIPGRSLVIVPAHLVTKWERDLRRLFGVEARRVTAAVATEPAELDPRYDTWVVSVDLYTHNMDVRRKLAGPRASWSLVIFDEAHRLTPSSQALSAARQISDVAHHLLLMTATPHRGKEHFFRGLMNLLDPILYPWDARQRDYDTSLIPSKLSFLRRMKEELIDHDGNKLFPPRFSETVPIRLNGQEAAAYDAVMDYVEVFYADHATLARSIYGKRAASSIAAAAATVRRRELSLKGAAHGRSAVMLPEDLITISGLGEAAEDDDAWLRAEDALVTAKTRDKAAELSRVASLLSILEAAMMAGTPSKWASLEELMRKHDISPGSGQLLVFTEFADTARWLRKMFEEAGFSTDLLEGSVDPRARDSLQERFLSGSFQVLVSTDAGGEGIDLQSAHVMVDWDLPWSMVRLEQRMGRLHRIGQQRAVYVYHLVAPHTREGRVQEVMLQNLDAASEALDGKLYDLLDATAARAGFDWGKAMVDAQAGRHVNIPSSATLIDTAREMVEDERGLSSPVNVRDALERFAADRLESINPVIVDAMVDQLALADGWRLGPGPAKGIRAIEARPGSLLPSALGGQTSGLVAADGASVRQAINDGAAGLEEVVVLGPTELPFQELVSHALAIGEADLVRGVALVDESSLTSYVIALFDADIQLHDGAGRVTRKAPLLIRCSAGQALQIAWESLMTLRATRNGDEQSLGPTTLSPALRYDATEAAKRQLREQVHTLVDEREAWIRAAKGQLDATQYRFEESIANRPTSERAQLLSQFELEKAARVAVLNEISQVNASAVRLVGWASVAGTARAEELGYDPDSEKIAIGAVVTELERLGFDVDDRQSAGLGYDLYARHRISREQRLIEVKGAQAGLRGVWLEQNEWAQAQQRGKEYWLYVVDSCASTPTIRLRQQDPAGVLGMGPRHIERFQIPVSELKRLIGAQA</sequence>
<dbReference type="InterPro" id="IPR049730">
    <property type="entry name" value="SNF2/RAD54-like_C"/>
</dbReference>
<accession>A0ABN3MF42</accession>
<evidence type="ECO:0000259" key="2">
    <source>
        <dbReference type="PROSITE" id="PS51192"/>
    </source>
</evidence>
<name>A0ABN3MF42_9MICO</name>